<dbReference type="EMBL" id="CP002408">
    <property type="protein sequence ID" value="AFU60425.1"/>
    <property type="molecule type" value="Genomic_DNA"/>
</dbReference>
<dbReference type="OrthoDB" id="375816at2157"/>
<proteinExistence type="predicted"/>
<dbReference type="HOGENOM" id="CLU_2476125_0_0_2"/>
<evidence type="ECO:0000313" key="3">
    <source>
        <dbReference type="Proteomes" id="UP000008037"/>
    </source>
</evidence>
<dbReference type="Proteomes" id="UP000008037">
    <property type="component" value="Chromosome"/>
</dbReference>
<accession>K0IJY3</accession>
<keyword evidence="3" id="KW-1185">Reference proteome</keyword>
<dbReference type="STRING" id="1237085.Ngar_c35120"/>
<name>K0IJY3_NITGG</name>
<feature type="region of interest" description="Disordered" evidence="1">
    <location>
        <begin position="62"/>
        <end position="87"/>
    </location>
</feature>
<protein>
    <submittedName>
        <fullName evidence="2">Uncharacterized protein</fullName>
    </submittedName>
</protein>
<dbReference type="InParanoid" id="K0IJY3"/>
<dbReference type="BioCyc" id="CNIT1237085:G1324-3513-MONOMER"/>
<dbReference type="RefSeq" id="WP_015020957.1">
    <property type="nucleotide sequence ID" value="NC_018719.1"/>
</dbReference>
<organism evidence="2 3">
    <name type="scientific">Nitrososphaera gargensis (strain Ga9.2)</name>
    <dbReference type="NCBI Taxonomy" id="1237085"/>
    <lineage>
        <taxon>Archaea</taxon>
        <taxon>Nitrososphaerota</taxon>
        <taxon>Nitrososphaeria</taxon>
        <taxon>Nitrososphaerales</taxon>
        <taxon>Nitrososphaeraceae</taxon>
        <taxon>Nitrososphaera</taxon>
    </lineage>
</organism>
<dbReference type="KEGG" id="nga:Ngar_c35120"/>
<gene>
    <name evidence="2" type="ordered locus">Ngar_c35120</name>
</gene>
<reference evidence="2 3" key="1">
    <citation type="journal article" date="2012" name="Environ. Microbiol.">
        <title>The genome of the ammonia-oxidizing Candidatus Nitrososphaera gargensis: insights into metabolic versatility and environmental adaptations.</title>
        <authorList>
            <person name="Spang A."/>
            <person name="Poehlein A."/>
            <person name="Offre P."/>
            <person name="Zumbragel S."/>
            <person name="Haider S."/>
            <person name="Rychlik N."/>
            <person name="Nowka B."/>
            <person name="Schmeisser C."/>
            <person name="Lebedeva E.V."/>
            <person name="Rattei T."/>
            <person name="Bohm C."/>
            <person name="Schmid M."/>
            <person name="Galushko A."/>
            <person name="Hatzenpichler R."/>
            <person name="Weinmaier T."/>
            <person name="Daniel R."/>
            <person name="Schleper C."/>
            <person name="Spieck E."/>
            <person name="Streit W."/>
            <person name="Wagner M."/>
        </authorList>
    </citation>
    <scope>NUCLEOTIDE SEQUENCE [LARGE SCALE GENOMIC DNA]</scope>
    <source>
        <strain evidence="3">Ga9.2</strain>
    </source>
</reference>
<evidence type="ECO:0000313" key="2">
    <source>
        <dbReference type="EMBL" id="AFU60425.1"/>
    </source>
</evidence>
<feature type="compositionally biased region" description="Basic and acidic residues" evidence="1">
    <location>
        <begin position="62"/>
        <end position="78"/>
    </location>
</feature>
<sequence length="87" mass="9805">MGQVYEIHKYRGESFLYVVARTNKHSENYVRGDVEKMNAMLTPEMRSEGVRYVFALGTVDSMGKKTGDRTRKKDKSILDPEGAAATS</sequence>
<dbReference type="GeneID" id="13797323"/>
<dbReference type="AlphaFoldDB" id="K0IJY3"/>
<evidence type="ECO:0000256" key="1">
    <source>
        <dbReference type="SAM" id="MobiDB-lite"/>
    </source>
</evidence>